<keyword evidence="3" id="KW-0949">S-adenosyl-L-methionine</keyword>
<evidence type="ECO:0000256" key="4">
    <source>
        <dbReference type="ARBA" id="ARBA00023453"/>
    </source>
</evidence>
<reference evidence="5 6" key="1">
    <citation type="journal article" date="2023" name="Sci. Data">
        <title>Genome assembly of the Korean intertidal mud-creeper Batillaria attramentaria.</title>
        <authorList>
            <person name="Patra A.K."/>
            <person name="Ho P.T."/>
            <person name="Jun S."/>
            <person name="Lee S.J."/>
            <person name="Kim Y."/>
            <person name="Won Y.J."/>
        </authorList>
    </citation>
    <scope>NUCLEOTIDE SEQUENCE [LARGE SCALE GENOMIC DNA]</scope>
    <source>
        <strain evidence="5">Wonlab-2016</strain>
    </source>
</reference>
<sequence length="312" mass="34636">MSVFEQKYFTIVDNLRKQRDIMSSNQHNHSGTEVPFDHFDPAVMQIYKVLQVAKRTGADPEVTEGLQTALQYVRMRDDYTLKCTSAESDACRQVATLTQSLDWDDLKKEGKTLFGLETRMLTGASEGQFLKSFLSAQRARRVLDVGTFTGYSALAMAEALPEDGVVVTLDRDPFLERLNMETFAACPQGSKIQIRTGPALETVRKMVTAGEKFDFIFIDATKSEYVDYVKIAFDEGLLAENGTVVADNAYRDGAGYLPSKGTPDAARVFGEFVANNANLHKVLVPVRDGVLVLRRLNEVERDLPAVKNGEGN</sequence>
<gene>
    <name evidence="5" type="ORF">BaRGS_00020639</name>
</gene>
<dbReference type="Proteomes" id="UP001519460">
    <property type="component" value="Unassembled WGS sequence"/>
</dbReference>
<protein>
    <recommendedName>
        <fullName evidence="7">O-methyltransferase</fullName>
    </recommendedName>
</protein>
<dbReference type="InterPro" id="IPR050362">
    <property type="entry name" value="Cation-dep_OMT"/>
</dbReference>
<evidence type="ECO:0000313" key="5">
    <source>
        <dbReference type="EMBL" id="KAK7488048.1"/>
    </source>
</evidence>
<dbReference type="CDD" id="cd02440">
    <property type="entry name" value="AdoMet_MTases"/>
    <property type="match status" value="1"/>
</dbReference>
<dbReference type="InterPro" id="IPR029063">
    <property type="entry name" value="SAM-dependent_MTases_sf"/>
</dbReference>
<evidence type="ECO:0000313" key="6">
    <source>
        <dbReference type="Proteomes" id="UP001519460"/>
    </source>
</evidence>
<proteinExistence type="inferred from homology"/>
<dbReference type="PANTHER" id="PTHR10509">
    <property type="entry name" value="O-METHYLTRANSFERASE-RELATED"/>
    <property type="match status" value="1"/>
</dbReference>
<dbReference type="Pfam" id="PF01596">
    <property type="entry name" value="Methyltransf_3"/>
    <property type="match status" value="1"/>
</dbReference>
<dbReference type="AlphaFoldDB" id="A0ABD0KLD5"/>
<comment type="similarity">
    <text evidence="4">Belongs to the class I-like SAM-binding methyltransferase superfamily. Cation-dependent O-methyltransferase family.</text>
</comment>
<dbReference type="PANTHER" id="PTHR10509:SF14">
    <property type="entry name" value="CAFFEOYL-COA O-METHYLTRANSFERASE 3-RELATED"/>
    <property type="match status" value="1"/>
</dbReference>
<dbReference type="EMBL" id="JACVVK020000155">
    <property type="protein sequence ID" value="KAK7488048.1"/>
    <property type="molecule type" value="Genomic_DNA"/>
</dbReference>
<keyword evidence="1" id="KW-0489">Methyltransferase</keyword>
<accession>A0ABD0KLD5</accession>
<organism evidence="5 6">
    <name type="scientific">Batillaria attramentaria</name>
    <dbReference type="NCBI Taxonomy" id="370345"/>
    <lineage>
        <taxon>Eukaryota</taxon>
        <taxon>Metazoa</taxon>
        <taxon>Spiralia</taxon>
        <taxon>Lophotrochozoa</taxon>
        <taxon>Mollusca</taxon>
        <taxon>Gastropoda</taxon>
        <taxon>Caenogastropoda</taxon>
        <taxon>Sorbeoconcha</taxon>
        <taxon>Cerithioidea</taxon>
        <taxon>Batillariidae</taxon>
        <taxon>Batillaria</taxon>
    </lineage>
</organism>
<evidence type="ECO:0000256" key="2">
    <source>
        <dbReference type="ARBA" id="ARBA00022679"/>
    </source>
</evidence>
<dbReference type="Gene3D" id="3.40.50.150">
    <property type="entry name" value="Vaccinia Virus protein VP39"/>
    <property type="match status" value="1"/>
</dbReference>
<dbReference type="GO" id="GO:0032259">
    <property type="term" value="P:methylation"/>
    <property type="evidence" value="ECO:0007669"/>
    <property type="project" value="UniProtKB-KW"/>
</dbReference>
<keyword evidence="2" id="KW-0808">Transferase</keyword>
<evidence type="ECO:0008006" key="7">
    <source>
        <dbReference type="Google" id="ProtNLM"/>
    </source>
</evidence>
<dbReference type="GO" id="GO:0008168">
    <property type="term" value="F:methyltransferase activity"/>
    <property type="evidence" value="ECO:0007669"/>
    <property type="project" value="UniProtKB-KW"/>
</dbReference>
<comment type="caution">
    <text evidence="5">The sequence shown here is derived from an EMBL/GenBank/DDBJ whole genome shotgun (WGS) entry which is preliminary data.</text>
</comment>
<dbReference type="SUPFAM" id="SSF53335">
    <property type="entry name" value="S-adenosyl-L-methionine-dependent methyltransferases"/>
    <property type="match status" value="1"/>
</dbReference>
<keyword evidence="6" id="KW-1185">Reference proteome</keyword>
<evidence type="ECO:0000256" key="1">
    <source>
        <dbReference type="ARBA" id="ARBA00022603"/>
    </source>
</evidence>
<evidence type="ECO:0000256" key="3">
    <source>
        <dbReference type="ARBA" id="ARBA00022691"/>
    </source>
</evidence>
<name>A0ABD0KLD5_9CAEN</name>
<dbReference type="InterPro" id="IPR002935">
    <property type="entry name" value="SAM_O-MeTrfase"/>
</dbReference>
<dbReference type="PROSITE" id="PS51682">
    <property type="entry name" value="SAM_OMT_I"/>
    <property type="match status" value="1"/>
</dbReference>